<evidence type="ECO:0000313" key="2">
    <source>
        <dbReference type="Proteomes" id="UP000076871"/>
    </source>
</evidence>
<keyword evidence="2" id="KW-1185">Reference proteome</keyword>
<accession>A0A165C382</accession>
<dbReference type="RefSeq" id="XP_040759863.1">
    <property type="nucleotide sequence ID" value="XM_040904991.1"/>
</dbReference>
<name>A0A165C382_9APHY</name>
<dbReference type="Proteomes" id="UP000076871">
    <property type="component" value="Unassembled WGS sequence"/>
</dbReference>
<dbReference type="AlphaFoldDB" id="A0A165C382"/>
<dbReference type="InParanoid" id="A0A165C382"/>
<organism evidence="1 2">
    <name type="scientific">Laetiporus sulphureus 93-53</name>
    <dbReference type="NCBI Taxonomy" id="1314785"/>
    <lineage>
        <taxon>Eukaryota</taxon>
        <taxon>Fungi</taxon>
        <taxon>Dikarya</taxon>
        <taxon>Basidiomycota</taxon>
        <taxon>Agaricomycotina</taxon>
        <taxon>Agaricomycetes</taxon>
        <taxon>Polyporales</taxon>
        <taxon>Laetiporus</taxon>
    </lineage>
</organism>
<gene>
    <name evidence="1" type="ORF">LAESUDRAFT_662437</name>
</gene>
<dbReference type="OrthoDB" id="3224221at2759"/>
<evidence type="ECO:0000313" key="1">
    <source>
        <dbReference type="EMBL" id="KZT02123.1"/>
    </source>
</evidence>
<sequence>MRCENRNSPIDEACIVSPEDIRAWDSVSRCCSPERFRMDLNATAATPWNKSVAKVFVKDFIAAEVYQCRSEIKIERAFIAHFRTLKRRYERQRQTDAEISRSTHNHAKDQRRHTVSFSFLLFQQRLKIAVNTAQLRKHVNILRDLRPDGMSSDEPDPVDMGLGVRQYCISIMPWRSPALNSWLRVFDTTYRFSKFYLQEDDRGAPPRVRTAILPNSARPQDYSSRRPVPGLPGNTYNPEWLRRLHPVELEDLRRGAEYSFIHDDELFK</sequence>
<protein>
    <submittedName>
        <fullName evidence="1">Uncharacterized protein</fullName>
    </submittedName>
</protein>
<dbReference type="EMBL" id="KV427655">
    <property type="protein sequence ID" value="KZT02123.1"/>
    <property type="molecule type" value="Genomic_DNA"/>
</dbReference>
<reference evidence="1 2" key="1">
    <citation type="journal article" date="2016" name="Mol. Biol. Evol.">
        <title>Comparative Genomics of Early-Diverging Mushroom-Forming Fungi Provides Insights into the Origins of Lignocellulose Decay Capabilities.</title>
        <authorList>
            <person name="Nagy L.G."/>
            <person name="Riley R."/>
            <person name="Tritt A."/>
            <person name="Adam C."/>
            <person name="Daum C."/>
            <person name="Floudas D."/>
            <person name="Sun H."/>
            <person name="Yadav J.S."/>
            <person name="Pangilinan J."/>
            <person name="Larsson K.H."/>
            <person name="Matsuura K."/>
            <person name="Barry K."/>
            <person name="Labutti K."/>
            <person name="Kuo R."/>
            <person name="Ohm R.A."/>
            <person name="Bhattacharya S.S."/>
            <person name="Shirouzu T."/>
            <person name="Yoshinaga Y."/>
            <person name="Martin F.M."/>
            <person name="Grigoriev I.V."/>
            <person name="Hibbett D.S."/>
        </authorList>
    </citation>
    <scope>NUCLEOTIDE SEQUENCE [LARGE SCALE GENOMIC DNA]</scope>
    <source>
        <strain evidence="1 2">93-53</strain>
    </source>
</reference>
<proteinExistence type="predicted"/>
<dbReference type="STRING" id="1314785.A0A165C382"/>
<dbReference type="GeneID" id="63822021"/>